<name>A0A5N7MM56_9HYPH</name>
<dbReference type="RefSeq" id="WP_152714247.1">
    <property type="nucleotide sequence ID" value="NZ_VOSJ01000115.1"/>
</dbReference>
<dbReference type="OrthoDB" id="9802066at2"/>
<keyword evidence="2" id="KW-1185">Reference proteome</keyword>
<dbReference type="Proteomes" id="UP000403266">
    <property type="component" value="Unassembled WGS sequence"/>
</dbReference>
<evidence type="ECO:0000313" key="1">
    <source>
        <dbReference type="EMBL" id="MPR27938.1"/>
    </source>
</evidence>
<proteinExistence type="predicted"/>
<protein>
    <submittedName>
        <fullName evidence="1">Uncharacterized protein</fullName>
    </submittedName>
</protein>
<sequence length="127" mass="14476">MADSLKTMRQHPAFGHAIVSTGSGTHQRLRDTREIFMKELDVIELPDGRRGMVVYVSADAQRIIVEVESDLIDYVIEENRLKEISRMTVGPEDLVSRLIKGKQAADRGETIDVTGWTREQITKRFFT</sequence>
<organism evidence="1 2">
    <name type="scientific">Microvirga tunisiensis</name>
    <dbReference type="NCBI Taxonomy" id="2108360"/>
    <lineage>
        <taxon>Bacteria</taxon>
        <taxon>Pseudomonadati</taxon>
        <taxon>Pseudomonadota</taxon>
        <taxon>Alphaproteobacteria</taxon>
        <taxon>Hyphomicrobiales</taxon>
        <taxon>Methylobacteriaceae</taxon>
        <taxon>Microvirga</taxon>
    </lineage>
</organism>
<dbReference type="EMBL" id="VOSK01000115">
    <property type="protein sequence ID" value="MPR27938.1"/>
    <property type="molecule type" value="Genomic_DNA"/>
</dbReference>
<reference evidence="1 2" key="1">
    <citation type="journal article" date="2019" name="Syst. Appl. Microbiol.">
        <title>Microvirga tunisiensis sp. nov., a root nodule symbiotic bacterium isolated from Lupinus micranthus and L. luteus grown in Northern Tunisia.</title>
        <authorList>
            <person name="Msaddak A."/>
            <person name="Rejili M."/>
            <person name="Duran D."/>
            <person name="Mars M."/>
            <person name="Palacios J.M."/>
            <person name="Ruiz-Argueso T."/>
            <person name="Rey L."/>
            <person name="Imperial J."/>
        </authorList>
    </citation>
    <scope>NUCLEOTIDE SEQUENCE [LARGE SCALE GENOMIC DNA]</scope>
    <source>
        <strain evidence="1 2">Lmie10</strain>
    </source>
</reference>
<evidence type="ECO:0000313" key="2">
    <source>
        <dbReference type="Proteomes" id="UP000403266"/>
    </source>
</evidence>
<dbReference type="AlphaFoldDB" id="A0A5N7MM56"/>
<accession>A0A5N7MM56</accession>
<comment type="caution">
    <text evidence="1">The sequence shown here is derived from an EMBL/GenBank/DDBJ whole genome shotgun (WGS) entry which is preliminary data.</text>
</comment>
<gene>
    <name evidence="1" type="ORF">FS320_22915</name>
</gene>